<protein>
    <recommendedName>
        <fullName evidence="4">Aminoacyl-transfer RNA synthetases class-II family profile domain-containing protein</fullName>
    </recommendedName>
</protein>
<dbReference type="InterPro" id="IPR006195">
    <property type="entry name" value="aa-tRNA-synth_II"/>
</dbReference>
<sequence>SPEYTMKKMLAAGFDKIFSLGKCYRDYESFGGTHNPEFTMLEWYRTKSDYKKIMEDMEGLVGFVENGLMTEDLGFRTSGEFWRVSMRDLWEKFVRVDLDEYLTSEAMLGLCVERKYNVKEDESYEDLFYRIFLNEIEPKLKDMGAVIIYNYPAQMAALSRLSGSDPRYAERFEVYVNGMELVNAFSELTDADEQLKRLLEEQGLRRKLGKEVYDIDEEFIEAVGQMPPSAGIALGVDRLVQIIAGCKNIDDVITLPTSVIMKT</sequence>
<accession>A0A1F6MR42</accession>
<dbReference type="Proteomes" id="UP000178347">
    <property type="component" value="Unassembled WGS sequence"/>
</dbReference>
<evidence type="ECO:0000313" key="5">
    <source>
        <dbReference type="EMBL" id="OGH73893.1"/>
    </source>
</evidence>
<dbReference type="InterPro" id="IPR045864">
    <property type="entry name" value="aa-tRNA-synth_II/BPL/LPL"/>
</dbReference>
<dbReference type="GO" id="GO:0006430">
    <property type="term" value="P:lysyl-tRNA aminoacylation"/>
    <property type="evidence" value="ECO:0007669"/>
    <property type="project" value="TreeGrafter"/>
</dbReference>
<evidence type="ECO:0000256" key="3">
    <source>
        <dbReference type="ARBA" id="ARBA00022840"/>
    </source>
</evidence>
<reference evidence="5 6" key="1">
    <citation type="journal article" date="2016" name="Nat. Commun.">
        <title>Thousands of microbial genomes shed light on interconnected biogeochemical processes in an aquifer system.</title>
        <authorList>
            <person name="Anantharaman K."/>
            <person name="Brown C.T."/>
            <person name="Hug L.A."/>
            <person name="Sharon I."/>
            <person name="Castelle C.J."/>
            <person name="Probst A.J."/>
            <person name="Thomas B.C."/>
            <person name="Singh A."/>
            <person name="Wilkins M.J."/>
            <person name="Karaoz U."/>
            <person name="Brodie E.L."/>
            <person name="Williams K.H."/>
            <person name="Hubbard S.S."/>
            <person name="Banfield J.F."/>
        </authorList>
    </citation>
    <scope>NUCLEOTIDE SEQUENCE [LARGE SCALE GENOMIC DNA]</scope>
</reference>
<organism evidence="5 6">
    <name type="scientific">Candidatus Magasanikbacteria bacterium RIFCSPLOWO2_12_FULL_43_12</name>
    <dbReference type="NCBI Taxonomy" id="1798692"/>
    <lineage>
        <taxon>Bacteria</taxon>
        <taxon>Candidatus Magasanikiibacteriota</taxon>
    </lineage>
</organism>
<keyword evidence="2" id="KW-0547">Nucleotide-binding</keyword>
<evidence type="ECO:0000256" key="1">
    <source>
        <dbReference type="ARBA" id="ARBA00022598"/>
    </source>
</evidence>
<dbReference type="SUPFAM" id="SSF55681">
    <property type="entry name" value="Class II aaRS and biotin synthetases"/>
    <property type="match status" value="1"/>
</dbReference>
<feature type="domain" description="Aminoacyl-transfer RNA synthetases class-II family profile" evidence="4">
    <location>
        <begin position="16"/>
        <end position="256"/>
    </location>
</feature>
<dbReference type="EMBL" id="MFQN01000034">
    <property type="protein sequence ID" value="OGH73893.1"/>
    <property type="molecule type" value="Genomic_DNA"/>
</dbReference>
<evidence type="ECO:0000256" key="2">
    <source>
        <dbReference type="ARBA" id="ARBA00022741"/>
    </source>
</evidence>
<dbReference type="GO" id="GO:0005524">
    <property type="term" value="F:ATP binding"/>
    <property type="evidence" value="ECO:0007669"/>
    <property type="project" value="InterPro"/>
</dbReference>
<dbReference type="PROSITE" id="PS50862">
    <property type="entry name" value="AA_TRNA_LIGASE_II"/>
    <property type="match status" value="1"/>
</dbReference>
<dbReference type="Gene3D" id="3.30.930.10">
    <property type="entry name" value="Bira Bifunctional Protein, Domain 2"/>
    <property type="match status" value="1"/>
</dbReference>
<dbReference type="GO" id="GO:0004824">
    <property type="term" value="F:lysine-tRNA ligase activity"/>
    <property type="evidence" value="ECO:0007669"/>
    <property type="project" value="TreeGrafter"/>
</dbReference>
<dbReference type="PANTHER" id="PTHR42918">
    <property type="entry name" value="LYSYL-TRNA SYNTHETASE"/>
    <property type="match status" value="1"/>
</dbReference>
<dbReference type="GO" id="GO:0005829">
    <property type="term" value="C:cytosol"/>
    <property type="evidence" value="ECO:0007669"/>
    <property type="project" value="TreeGrafter"/>
</dbReference>
<gene>
    <name evidence="5" type="ORF">A3G00_01630</name>
</gene>
<dbReference type="PANTHER" id="PTHR42918:SF6">
    <property type="entry name" value="ELONGATION FACTOR P--(R)-BETA-LYSINE LIGASE"/>
    <property type="match status" value="1"/>
</dbReference>
<dbReference type="GO" id="GO:0000049">
    <property type="term" value="F:tRNA binding"/>
    <property type="evidence" value="ECO:0007669"/>
    <property type="project" value="TreeGrafter"/>
</dbReference>
<dbReference type="Pfam" id="PF00152">
    <property type="entry name" value="tRNA-synt_2"/>
    <property type="match status" value="1"/>
</dbReference>
<dbReference type="AlphaFoldDB" id="A0A1F6MR42"/>
<feature type="non-terminal residue" evidence="5">
    <location>
        <position position="1"/>
    </location>
</feature>
<evidence type="ECO:0000259" key="4">
    <source>
        <dbReference type="PROSITE" id="PS50862"/>
    </source>
</evidence>
<keyword evidence="1" id="KW-0436">Ligase</keyword>
<proteinExistence type="predicted"/>
<keyword evidence="3" id="KW-0067">ATP-binding</keyword>
<evidence type="ECO:0000313" key="6">
    <source>
        <dbReference type="Proteomes" id="UP000178347"/>
    </source>
</evidence>
<dbReference type="STRING" id="1798692.A3G00_01630"/>
<dbReference type="InterPro" id="IPR004364">
    <property type="entry name" value="Aa-tRNA-synt_II"/>
</dbReference>
<comment type="caution">
    <text evidence="5">The sequence shown here is derived from an EMBL/GenBank/DDBJ whole genome shotgun (WGS) entry which is preliminary data.</text>
</comment>
<name>A0A1F6MR42_9BACT</name>